<keyword evidence="2 5" id="KW-0808">Transferase</keyword>
<evidence type="ECO:0000313" key="6">
    <source>
        <dbReference type="Proteomes" id="UP000248148"/>
    </source>
</evidence>
<evidence type="ECO:0000256" key="1">
    <source>
        <dbReference type="ARBA" id="ARBA00022676"/>
    </source>
</evidence>
<dbReference type="OrthoDB" id="5147801at2"/>
<keyword evidence="1" id="KW-0328">Glycosyltransferase</keyword>
<dbReference type="CDD" id="cd03801">
    <property type="entry name" value="GT4_PimA-like"/>
    <property type="match status" value="1"/>
</dbReference>
<evidence type="ECO:0000256" key="2">
    <source>
        <dbReference type="ARBA" id="ARBA00022679"/>
    </source>
</evidence>
<organism evidence="5 6">
    <name type="scientific">Rhodopseudomonas faecalis</name>
    <dbReference type="NCBI Taxonomy" id="99655"/>
    <lineage>
        <taxon>Bacteria</taxon>
        <taxon>Pseudomonadati</taxon>
        <taxon>Pseudomonadota</taxon>
        <taxon>Alphaproteobacteria</taxon>
        <taxon>Hyphomicrobiales</taxon>
        <taxon>Nitrobacteraceae</taxon>
        <taxon>Rhodopseudomonas</taxon>
    </lineage>
</organism>
<evidence type="ECO:0000259" key="4">
    <source>
        <dbReference type="Pfam" id="PF13439"/>
    </source>
</evidence>
<dbReference type="Proteomes" id="UP000248148">
    <property type="component" value="Unassembled WGS sequence"/>
</dbReference>
<dbReference type="InterPro" id="IPR028098">
    <property type="entry name" value="Glyco_trans_4-like_N"/>
</dbReference>
<sequence length="366" mass="39521">MRITLAVSQLTKLGGKERDCLATARHLAERGHQVTVLTTAVADDLAAAPFRIELLRVRGFSNHSRSAAFARAVLKSHRQQGGDLLFAFDRMPGADVFFAADRSYLRRYHGLAAKLLPRRRTMLALERGVYDPKAATRLLFLTAQQRDEYQQFYGFDPARGSVLPMILHDERFAALEGAAERGAIRRELGVPDDATLVLGIGIAARLKGFDRTLAAVAAQPNLHLLLAGSSDRWLAPQVAELGLQDRVRLLPYVPNVMDLLLAADLFVHPAREEAGGIVIGEALLAGLPVIVSAVCGYAPVVARSGAGIVLPEPFTPEALSAALTEVTGALPAFRERASAQAANLRETRGAWLRCIAEQVEAAAATR</sequence>
<comment type="caution">
    <text evidence="5">The sequence shown here is derived from an EMBL/GenBank/DDBJ whole genome shotgun (WGS) entry which is preliminary data.</text>
</comment>
<dbReference type="RefSeq" id="WP_110782085.1">
    <property type="nucleotide sequence ID" value="NZ_QJTI01000022.1"/>
</dbReference>
<dbReference type="InterPro" id="IPR001296">
    <property type="entry name" value="Glyco_trans_1"/>
</dbReference>
<dbReference type="Pfam" id="PF13439">
    <property type="entry name" value="Glyco_transf_4"/>
    <property type="match status" value="1"/>
</dbReference>
<feature type="domain" description="Glycosyltransferase subfamily 4-like N-terminal" evidence="4">
    <location>
        <begin position="14"/>
        <end position="164"/>
    </location>
</feature>
<gene>
    <name evidence="5" type="ORF">BJ122_12216</name>
</gene>
<dbReference type="EMBL" id="QJTI01000022">
    <property type="protein sequence ID" value="PYF01372.1"/>
    <property type="molecule type" value="Genomic_DNA"/>
</dbReference>
<protein>
    <submittedName>
        <fullName evidence="5">UDP-glucose:(Heptosyl)LPS alpha-1,3-glucosyltransferase</fullName>
    </submittedName>
</protein>
<name>A0A318T8D3_9BRAD</name>
<accession>A0A318T8D3</accession>
<evidence type="ECO:0000259" key="3">
    <source>
        <dbReference type="Pfam" id="PF00534"/>
    </source>
</evidence>
<reference evidence="5 6" key="1">
    <citation type="submission" date="2018-06" db="EMBL/GenBank/DDBJ databases">
        <title>Genomic Encyclopedia of Archaeal and Bacterial Type Strains, Phase II (KMG-II): from individual species to whole genera.</title>
        <authorList>
            <person name="Goeker M."/>
        </authorList>
    </citation>
    <scope>NUCLEOTIDE SEQUENCE [LARGE SCALE GENOMIC DNA]</scope>
    <source>
        <strain evidence="5 6">JCM 11668</strain>
    </source>
</reference>
<dbReference type="PANTHER" id="PTHR12526:SF510">
    <property type="entry name" value="D-INOSITOL 3-PHOSPHATE GLYCOSYLTRANSFERASE"/>
    <property type="match status" value="1"/>
</dbReference>
<evidence type="ECO:0000313" key="5">
    <source>
        <dbReference type="EMBL" id="PYF01372.1"/>
    </source>
</evidence>
<dbReference type="SUPFAM" id="SSF53756">
    <property type="entry name" value="UDP-Glycosyltransferase/glycogen phosphorylase"/>
    <property type="match status" value="1"/>
</dbReference>
<dbReference type="PANTHER" id="PTHR12526">
    <property type="entry name" value="GLYCOSYLTRANSFERASE"/>
    <property type="match status" value="1"/>
</dbReference>
<dbReference type="Gene3D" id="3.40.50.2000">
    <property type="entry name" value="Glycogen Phosphorylase B"/>
    <property type="match status" value="2"/>
</dbReference>
<dbReference type="GO" id="GO:0016757">
    <property type="term" value="F:glycosyltransferase activity"/>
    <property type="evidence" value="ECO:0007669"/>
    <property type="project" value="UniProtKB-KW"/>
</dbReference>
<keyword evidence="6" id="KW-1185">Reference proteome</keyword>
<dbReference type="AlphaFoldDB" id="A0A318T8D3"/>
<feature type="domain" description="Glycosyl transferase family 1" evidence="3">
    <location>
        <begin position="183"/>
        <end position="326"/>
    </location>
</feature>
<dbReference type="Pfam" id="PF00534">
    <property type="entry name" value="Glycos_transf_1"/>
    <property type="match status" value="1"/>
</dbReference>
<proteinExistence type="predicted"/>